<protein>
    <submittedName>
        <fullName evidence="1">Uncharacterized protein</fullName>
    </submittedName>
</protein>
<organism evidence="1 2">
    <name type="scientific">Flavobacterium tiangeerense</name>
    <dbReference type="NCBI Taxonomy" id="459471"/>
    <lineage>
        <taxon>Bacteria</taxon>
        <taxon>Pseudomonadati</taxon>
        <taxon>Bacteroidota</taxon>
        <taxon>Flavobacteriia</taxon>
        <taxon>Flavobacteriales</taxon>
        <taxon>Flavobacteriaceae</taxon>
        <taxon>Flavobacterium</taxon>
    </lineage>
</organism>
<comment type="caution">
    <text evidence="1">The sequence shown here is derived from an EMBL/GenBank/DDBJ whole genome shotgun (WGS) entry which is preliminary data.</text>
</comment>
<dbReference type="Proteomes" id="UP000317519">
    <property type="component" value="Unassembled WGS sequence"/>
</dbReference>
<accession>A0ABY3FKU0</accession>
<evidence type="ECO:0000313" key="2">
    <source>
        <dbReference type="Proteomes" id="UP000317519"/>
    </source>
</evidence>
<evidence type="ECO:0000313" key="1">
    <source>
        <dbReference type="EMBL" id="TWI00611.1"/>
    </source>
</evidence>
<reference evidence="1 2" key="1">
    <citation type="journal article" date="2015" name="Stand. Genomic Sci.">
        <title>Genomic Encyclopedia of Bacterial and Archaeal Type Strains, Phase III: the genomes of soil and plant-associated and newly described type strains.</title>
        <authorList>
            <person name="Whitman W.B."/>
            <person name="Woyke T."/>
            <person name="Klenk H.P."/>
            <person name="Zhou Y."/>
            <person name="Lilburn T.G."/>
            <person name="Beck B.J."/>
            <person name="De Vos P."/>
            <person name="Vandamme P."/>
            <person name="Eisen J.A."/>
            <person name="Garrity G."/>
            <person name="Hugenholtz P."/>
            <person name="Kyrpides N.C."/>
        </authorList>
    </citation>
    <scope>NUCLEOTIDE SEQUENCE [LARGE SCALE GENOMIC DNA]</scope>
    <source>
        <strain evidence="1 2">CGMCC 1.6847</strain>
    </source>
</reference>
<proteinExistence type="predicted"/>
<dbReference type="EMBL" id="VLKO01000004">
    <property type="protein sequence ID" value="TWI00611.1"/>
    <property type="molecule type" value="Genomic_DNA"/>
</dbReference>
<dbReference type="RefSeq" id="WP_144891002.1">
    <property type="nucleotide sequence ID" value="NZ_VLKO01000004.1"/>
</dbReference>
<gene>
    <name evidence="1" type="ORF">IQ05_01268</name>
</gene>
<sequence length="71" mass="8348">MQTTIGIIELNLARITDKLSKILVDNPVIDTKTKKVRRFTEELDLNAKQKFFEAKFYEIDTLIDRVVKHIK</sequence>
<name>A0ABY3FKU0_9FLAO</name>
<keyword evidence="2" id="KW-1185">Reference proteome</keyword>